<accession>A0A917TUR4</accession>
<feature type="region of interest" description="Disordered" evidence="1">
    <location>
        <begin position="1"/>
        <end position="28"/>
    </location>
</feature>
<protein>
    <recommendedName>
        <fullName evidence="2">UGSC-like domain-containing protein</fullName>
    </recommendedName>
</protein>
<sequence length="568" mass="60242">MAHTPTQEEAAVDSPHDDAGASSGHPGTARVEVVRPLGMSPAAQRGMAPAPVRRDRLRVALVSNGKVNGSELLLAVARHLGASLPDLEARHYRKPSVSVPATDEDIAEIAATADAVVAAIGDCGSCSSRTIRDAIDFEALGIPSVAIIADALVSPVDYMRRLSGMPDYPFAVTKFPVGNLTAEETEARAVVLAPEIERLLFTGRPARTHDGATPAATAHAEAETPNPETFGSADAALAEFYGRGWTDGLPVVVPTRAKVAQMLDTVGLPAGHVVFRIPTRNDLTVTAEVVAANAVMAGALPEHFPVVLAAARALGRPEYNLHGHTATLSGAQQIVIVHGPVRDRIGLNSGEGALGPGTRANATIGRALRLLVRNGARSVHGKFDRSTFGHPGRYSWCFGEAEDDSPWTPLTTEMGLPAGTDAVSLYASVWQSSVICHSRDAEELLGQLGLAARTACHVNWLHRDVATDSSFYAGRPFLFVVGHEHAAVLSAGGYTDKDTIRASLYARLTGPHETLRAAAVASPEQIRLVYVHATGMQQSWFFAPFQSHHLVTEPVGDQWRPTTEGKPR</sequence>
<reference evidence="3" key="2">
    <citation type="submission" date="2020-09" db="EMBL/GenBank/DDBJ databases">
        <authorList>
            <person name="Sun Q."/>
            <person name="Ohkuma M."/>
        </authorList>
    </citation>
    <scope>NUCLEOTIDE SEQUENCE</scope>
    <source>
        <strain evidence="3">JCM 19831</strain>
    </source>
</reference>
<organism evidence="3 4">
    <name type="scientific">Dactylosporangium sucinum</name>
    <dbReference type="NCBI Taxonomy" id="1424081"/>
    <lineage>
        <taxon>Bacteria</taxon>
        <taxon>Bacillati</taxon>
        <taxon>Actinomycetota</taxon>
        <taxon>Actinomycetes</taxon>
        <taxon>Micromonosporales</taxon>
        <taxon>Micromonosporaceae</taxon>
        <taxon>Dactylosporangium</taxon>
    </lineage>
</organism>
<evidence type="ECO:0000256" key="1">
    <source>
        <dbReference type="SAM" id="MobiDB-lite"/>
    </source>
</evidence>
<name>A0A917TUR4_9ACTN</name>
<feature type="region of interest" description="Disordered" evidence="1">
    <location>
        <begin position="207"/>
        <end position="228"/>
    </location>
</feature>
<feature type="compositionally biased region" description="Low complexity" evidence="1">
    <location>
        <begin position="212"/>
        <end position="228"/>
    </location>
</feature>
<gene>
    <name evidence="3" type="ORF">GCM10007977_045470</name>
</gene>
<dbReference type="Proteomes" id="UP000642070">
    <property type="component" value="Unassembled WGS sequence"/>
</dbReference>
<dbReference type="InterPro" id="IPR057767">
    <property type="entry name" value="UGSC-like_dom"/>
</dbReference>
<dbReference type="Pfam" id="PF24696">
    <property type="entry name" value="UGSC"/>
    <property type="match status" value="1"/>
</dbReference>
<dbReference type="AlphaFoldDB" id="A0A917TUR4"/>
<comment type="caution">
    <text evidence="3">The sequence shown here is derived from an EMBL/GenBank/DDBJ whole genome shotgun (WGS) entry which is preliminary data.</text>
</comment>
<reference evidence="3" key="1">
    <citation type="journal article" date="2014" name="Int. J. Syst. Evol. Microbiol.">
        <title>Complete genome sequence of Corynebacterium casei LMG S-19264T (=DSM 44701T), isolated from a smear-ripened cheese.</title>
        <authorList>
            <consortium name="US DOE Joint Genome Institute (JGI-PGF)"/>
            <person name="Walter F."/>
            <person name="Albersmeier A."/>
            <person name="Kalinowski J."/>
            <person name="Ruckert C."/>
        </authorList>
    </citation>
    <scope>NUCLEOTIDE SEQUENCE</scope>
    <source>
        <strain evidence="3">JCM 19831</strain>
    </source>
</reference>
<evidence type="ECO:0000313" key="4">
    <source>
        <dbReference type="Proteomes" id="UP000642070"/>
    </source>
</evidence>
<feature type="domain" description="UGSC-like" evidence="2">
    <location>
        <begin position="32"/>
        <end position="200"/>
    </location>
</feature>
<dbReference type="RefSeq" id="WP_190251913.1">
    <property type="nucleotide sequence ID" value="NZ_BMPI01000021.1"/>
</dbReference>
<keyword evidence="4" id="KW-1185">Reference proteome</keyword>
<evidence type="ECO:0000259" key="2">
    <source>
        <dbReference type="Pfam" id="PF24696"/>
    </source>
</evidence>
<proteinExistence type="predicted"/>
<evidence type="ECO:0000313" key="3">
    <source>
        <dbReference type="EMBL" id="GGM38918.1"/>
    </source>
</evidence>
<dbReference type="EMBL" id="BMPI01000021">
    <property type="protein sequence ID" value="GGM38918.1"/>
    <property type="molecule type" value="Genomic_DNA"/>
</dbReference>